<keyword evidence="1" id="KW-1133">Transmembrane helix</keyword>
<feature type="transmembrane region" description="Helical" evidence="1">
    <location>
        <begin position="7"/>
        <end position="31"/>
    </location>
</feature>
<keyword evidence="1" id="KW-0812">Transmembrane</keyword>
<protein>
    <submittedName>
        <fullName evidence="2">Uncharacterized protein</fullName>
    </submittedName>
</protein>
<reference evidence="2 3" key="1">
    <citation type="submission" date="2023-07" db="EMBL/GenBank/DDBJ databases">
        <title>Genomic Encyclopedia of Type Strains, Phase IV (KMG-IV): sequencing the most valuable type-strain genomes for metagenomic binning, comparative biology and taxonomic classification.</title>
        <authorList>
            <person name="Goeker M."/>
        </authorList>
    </citation>
    <scope>NUCLEOTIDE SEQUENCE [LARGE SCALE GENOMIC DNA]</scope>
    <source>
        <strain evidence="2 3">DSM 19092</strain>
    </source>
</reference>
<name>A0ABT9VSQ8_9BACI</name>
<dbReference type="InterPro" id="IPR058887">
    <property type="entry name" value="YuzI-like"/>
</dbReference>
<feature type="transmembrane region" description="Helical" evidence="1">
    <location>
        <begin position="51"/>
        <end position="69"/>
    </location>
</feature>
<organism evidence="2 3">
    <name type="scientific">Aeribacillus alveayuensis</name>
    <dbReference type="NCBI Taxonomy" id="279215"/>
    <lineage>
        <taxon>Bacteria</taxon>
        <taxon>Bacillati</taxon>
        <taxon>Bacillota</taxon>
        <taxon>Bacilli</taxon>
        <taxon>Bacillales</taxon>
        <taxon>Bacillaceae</taxon>
        <taxon>Aeribacillus</taxon>
    </lineage>
</organism>
<dbReference type="EMBL" id="JAUSTR010000039">
    <property type="protein sequence ID" value="MDQ0164033.1"/>
    <property type="molecule type" value="Genomic_DNA"/>
</dbReference>
<accession>A0ABT9VSQ8</accession>
<dbReference type="Proteomes" id="UP001225646">
    <property type="component" value="Unassembled WGS sequence"/>
</dbReference>
<comment type="caution">
    <text evidence="2">The sequence shown here is derived from an EMBL/GenBank/DDBJ whole genome shotgun (WGS) entry which is preliminary data.</text>
</comment>
<evidence type="ECO:0000313" key="2">
    <source>
        <dbReference type="EMBL" id="MDQ0164033.1"/>
    </source>
</evidence>
<proteinExistence type="predicted"/>
<evidence type="ECO:0000256" key="1">
    <source>
        <dbReference type="SAM" id="Phobius"/>
    </source>
</evidence>
<keyword evidence="1" id="KW-0472">Membrane</keyword>
<sequence length="74" mass="8451">MTFKGRLILLIIGIHLGVIGGITLIFDLNLYDYYAQDYTVLEFVQIITGRTSFYLLLVGFILIMTVAYFPKAKK</sequence>
<keyword evidence="3" id="KW-1185">Reference proteome</keyword>
<dbReference type="Pfam" id="PF26135">
    <property type="entry name" value="YuzI"/>
    <property type="match status" value="1"/>
</dbReference>
<dbReference type="RefSeq" id="WP_419152919.1">
    <property type="nucleotide sequence ID" value="NZ_JAUSTR010000039.1"/>
</dbReference>
<gene>
    <name evidence="2" type="ORF">J2S06_003177</name>
</gene>
<evidence type="ECO:0000313" key="3">
    <source>
        <dbReference type="Proteomes" id="UP001225646"/>
    </source>
</evidence>